<dbReference type="CDD" id="cd00305">
    <property type="entry name" value="Cu-Zn_Superoxide_Dismutase"/>
    <property type="match status" value="1"/>
</dbReference>
<comment type="catalytic activity">
    <reaction evidence="3">
        <text>2 superoxide + 2 H(+) = H2O2 + O2</text>
        <dbReference type="Rhea" id="RHEA:20696"/>
        <dbReference type="ChEBI" id="CHEBI:15378"/>
        <dbReference type="ChEBI" id="CHEBI:15379"/>
        <dbReference type="ChEBI" id="CHEBI:16240"/>
        <dbReference type="ChEBI" id="CHEBI:18421"/>
        <dbReference type="EC" id="1.15.1.1"/>
    </reaction>
</comment>
<dbReference type="EC" id="1.15.1.1" evidence="3"/>
<feature type="region of interest" description="Disordered" evidence="4">
    <location>
        <begin position="196"/>
        <end position="216"/>
    </location>
</feature>
<dbReference type="SUPFAM" id="SSF49329">
    <property type="entry name" value="Cu,Zn superoxide dismutase-like"/>
    <property type="match status" value="1"/>
</dbReference>
<evidence type="ECO:0000256" key="2">
    <source>
        <dbReference type="ARBA" id="ARBA00024900"/>
    </source>
</evidence>
<comment type="caution">
    <text evidence="7">The sequence shown here is derived from an EMBL/GenBank/DDBJ whole genome shotgun (WGS) entry which is preliminary data.</text>
</comment>
<evidence type="ECO:0000256" key="3">
    <source>
        <dbReference type="RuleBase" id="RU000393"/>
    </source>
</evidence>
<name>A0ABP9K0J7_9NOCA</name>
<comment type="cofactor">
    <cofactor evidence="3">
        <name>Zn(2+)</name>
        <dbReference type="ChEBI" id="CHEBI:29105"/>
    </cofactor>
    <text evidence="3">Binds 1 zinc ion per subunit.</text>
</comment>
<evidence type="ECO:0000313" key="8">
    <source>
        <dbReference type="Proteomes" id="UP001500603"/>
    </source>
</evidence>
<keyword evidence="5" id="KW-0732">Signal</keyword>
<feature type="domain" description="Superoxide dismutase copper/zinc binding" evidence="6">
    <location>
        <begin position="80"/>
        <end position="225"/>
    </location>
</feature>
<dbReference type="PROSITE" id="PS51257">
    <property type="entry name" value="PROKAR_LIPOPROTEIN"/>
    <property type="match status" value="1"/>
</dbReference>
<reference evidence="8" key="1">
    <citation type="journal article" date="2019" name="Int. J. Syst. Evol. Microbiol.">
        <title>The Global Catalogue of Microorganisms (GCM) 10K type strain sequencing project: providing services to taxonomists for standard genome sequencing and annotation.</title>
        <authorList>
            <consortium name="The Broad Institute Genomics Platform"/>
            <consortium name="The Broad Institute Genome Sequencing Center for Infectious Disease"/>
            <person name="Wu L."/>
            <person name="Ma J."/>
        </authorList>
    </citation>
    <scope>NUCLEOTIDE SEQUENCE [LARGE SCALE GENOMIC DNA]</scope>
    <source>
        <strain evidence="8">JCM 18298</strain>
    </source>
</reference>
<evidence type="ECO:0000313" key="7">
    <source>
        <dbReference type="EMBL" id="GAA5048690.1"/>
    </source>
</evidence>
<dbReference type="RefSeq" id="WP_345494484.1">
    <property type="nucleotide sequence ID" value="NZ_BAABJM010000001.1"/>
</dbReference>
<dbReference type="PANTHER" id="PTHR10003">
    <property type="entry name" value="SUPEROXIDE DISMUTASE CU-ZN -RELATED"/>
    <property type="match status" value="1"/>
</dbReference>
<comment type="function">
    <text evidence="2">Destroys radicals which are normally produced within the cells and which are toxic to biological systems. May play a role in favoring mycobacterial survival in phagocytes.</text>
</comment>
<organism evidence="7 8">
    <name type="scientific">Nocardia callitridis</name>
    <dbReference type="NCBI Taxonomy" id="648753"/>
    <lineage>
        <taxon>Bacteria</taxon>
        <taxon>Bacillati</taxon>
        <taxon>Actinomycetota</taxon>
        <taxon>Actinomycetes</taxon>
        <taxon>Mycobacteriales</taxon>
        <taxon>Nocardiaceae</taxon>
        <taxon>Nocardia</taxon>
    </lineage>
</organism>
<dbReference type="InterPro" id="IPR001424">
    <property type="entry name" value="SOD_Cu_Zn_dom"/>
</dbReference>
<dbReference type="Proteomes" id="UP001500603">
    <property type="component" value="Unassembled WGS sequence"/>
</dbReference>
<dbReference type="InterPro" id="IPR036423">
    <property type="entry name" value="SOD-like_Cu/Zn_dom_sf"/>
</dbReference>
<dbReference type="InterPro" id="IPR024134">
    <property type="entry name" value="SOD_Cu/Zn_/chaperone"/>
</dbReference>
<dbReference type="InterPro" id="IPR018152">
    <property type="entry name" value="SOD_Cu/Zn_BS"/>
</dbReference>
<keyword evidence="3" id="KW-0186">Copper</keyword>
<evidence type="ECO:0000259" key="6">
    <source>
        <dbReference type="Pfam" id="PF00080"/>
    </source>
</evidence>
<dbReference type="Pfam" id="PF00080">
    <property type="entry name" value="Sod_Cu"/>
    <property type="match status" value="1"/>
</dbReference>
<feature type="region of interest" description="Disordered" evidence="4">
    <location>
        <begin position="31"/>
        <end position="68"/>
    </location>
</feature>
<keyword evidence="3" id="KW-0560">Oxidoreductase</keyword>
<gene>
    <name evidence="7" type="ORF">GCM10023318_16710</name>
</gene>
<dbReference type="PROSITE" id="PS00332">
    <property type="entry name" value="SOD_CU_ZN_2"/>
    <property type="match status" value="1"/>
</dbReference>
<feature type="chain" id="PRO_5045275104" description="Superoxide dismutase [Cu-Zn]" evidence="5">
    <location>
        <begin position="27"/>
        <end position="226"/>
    </location>
</feature>
<accession>A0ABP9K0J7</accession>
<keyword evidence="3" id="KW-0862">Zinc</keyword>
<evidence type="ECO:0000256" key="1">
    <source>
        <dbReference type="ARBA" id="ARBA00010457"/>
    </source>
</evidence>
<evidence type="ECO:0000256" key="5">
    <source>
        <dbReference type="SAM" id="SignalP"/>
    </source>
</evidence>
<comment type="cofactor">
    <cofactor evidence="3">
        <name>Cu cation</name>
        <dbReference type="ChEBI" id="CHEBI:23378"/>
    </cofactor>
    <text evidence="3">Binds 1 copper ion per subunit.</text>
</comment>
<keyword evidence="3" id="KW-0479">Metal-binding</keyword>
<keyword evidence="8" id="KW-1185">Reference proteome</keyword>
<feature type="signal peptide" evidence="5">
    <location>
        <begin position="1"/>
        <end position="26"/>
    </location>
</feature>
<sequence length="226" mass="22853">MAPFTTRRRSWWTVTPMLAVAALAVAGCSNSQESSDVEGTTPPVWSASPEPAGGSESGENESGSEGLKVDLKDPAGITLGTAVFADQSGHLQVTVEAHGLTPGFHGLHVHQVGKCEANSVAPTGGPAGNFLSAGGHLQVGGATSHPASGDLTSLEVRGDGSAKLVTTTDKLTIEDIKDKAVVVHADADNFGNIPGRYTRADGQTGPDESTLSTGDAGGRVACGVIQ</sequence>
<proteinExistence type="inferred from homology"/>
<dbReference type="Gene3D" id="2.60.40.200">
    <property type="entry name" value="Superoxide dismutase, copper/zinc binding domain"/>
    <property type="match status" value="1"/>
</dbReference>
<comment type="similarity">
    <text evidence="1 3">Belongs to the Cu-Zn superoxide dismutase family.</text>
</comment>
<dbReference type="EMBL" id="BAABJM010000001">
    <property type="protein sequence ID" value="GAA5048690.1"/>
    <property type="molecule type" value="Genomic_DNA"/>
</dbReference>
<protein>
    <recommendedName>
        <fullName evidence="3">Superoxide dismutase [Cu-Zn]</fullName>
        <ecNumber evidence="3">1.15.1.1</ecNumber>
    </recommendedName>
</protein>
<dbReference type="NCBIfam" id="NF047631">
    <property type="entry name" value="SodCMycob"/>
    <property type="match status" value="1"/>
</dbReference>
<evidence type="ECO:0000256" key="4">
    <source>
        <dbReference type="SAM" id="MobiDB-lite"/>
    </source>
</evidence>